<accession>A0A2H1VM23</accession>
<proteinExistence type="predicted"/>
<sequence>MLVIIIVNQHRTRFLWNKPVNDLTDHLMVSNRRCRSWTLETPVTLQCSVLTLGSANGEQG</sequence>
<evidence type="ECO:0000313" key="1">
    <source>
        <dbReference type="EMBL" id="SOQ41873.1"/>
    </source>
</evidence>
<gene>
    <name evidence="1" type="ORF">SFRICE_008786</name>
</gene>
<protein>
    <submittedName>
        <fullName evidence="1">SFRICE_008786</fullName>
    </submittedName>
</protein>
<dbReference type="AlphaFoldDB" id="A0A2H1VM23"/>
<name>A0A2H1VM23_SPOFR</name>
<reference evidence="1" key="1">
    <citation type="submission" date="2016-07" db="EMBL/GenBank/DDBJ databases">
        <authorList>
            <person name="Bretaudeau A."/>
        </authorList>
    </citation>
    <scope>NUCLEOTIDE SEQUENCE</scope>
    <source>
        <strain evidence="1">Rice</strain>
        <tissue evidence="1">Whole body</tissue>
    </source>
</reference>
<dbReference type="EMBL" id="ODYU01003298">
    <property type="protein sequence ID" value="SOQ41873.1"/>
    <property type="molecule type" value="Genomic_DNA"/>
</dbReference>
<organism evidence="1">
    <name type="scientific">Spodoptera frugiperda</name>
    <name type="common">Fall armyworm</name>
    <dbReference type="NCBI Taxonomy" id="7108"/>
    <lineage>
        <taxon>Eukaryota</taxon>
        <taxon>Metazoa</taxon>
        <taxon>Ecdysozoa</taxon>
        <taxon>Arthropoda</taxon>
        <taxon>Hexapoda</taxon>
        <taxon>Insecta</taxon>
        <taxon>Pterygota</taxon>
        <taxon>Neoptera</taxon>
        <taxon>Endopterygota</taxon>
        <taxon>Lepidoptera</taxon>
        <taxon>Glossata</taxon>
        <taxon>Ditrysia</taxon>
        <taxon>Noctuoidea</taxon>
        <taxon>Noctuidae</taxon>
        <taxon>Amphipyrinae</taxon>
        <taxon>Spodoptera</taxon>
    </lineage>
</organism>